<protein>
    <recommendedName>
        <fullName evidence="1">Prolow-density lipoprotein receptor-related protein 1-like beta-propeller domain-containing protein</fullName>
    </recommendedName>
</protein>
<evidence type="ECO:0000313" key="3">
    <source>
        <dbReference type="Proteomes" id="UP000031189"/>
    </source>
</evidence>
<organism evidence="2 3">
    <name type="scientific">Terrisporobacter othiniensis</name>
    <dbReference type="NCBI Taxonomy" id="1577792"/>
    <lineage>
        <taxon>Bacteria</taxon>
        <taxon>Bacillati</taxon>
        <taxon>Bacillota</taxon>
        <taxon>Clostridia</taxon>
        <taxon>Peptostreptococcales</taxon>
        <taxon>Peptostreptococcaceae</taxon>
        <taxon>Terrisporobacter</taxon>
    </lineage>
</organism>
<proteinExistence type="predicted"/>
<dbReference type="OrthoDB" id="1747690at2"/>
<evidence type="ECO:0000313" key="2">
    <source>
        <dbReference type="EMBL" id="KHS57771.1"/>
    </source>
</evidence>
<comment type="caution">
    <text evidence="2">The sequence shown here is derived from an EMBL/GenBank/DDBJ whole genome shotgun (WGS) entry which is preliminary data.</text>
</comment>
<gene>
    <name evidence="2" type="ORF">QX51_06300</name>
</gene>
<evidence type="ECO:0000259" key="1">
    <source>
        <dbReference type="Pfam" id="PF16472"/>
    </source>
</evidence>
<dbReference type="Proteomes" id="UP000031189">
    <property type="component" value="Unassembled WGS sequence"/>
</dbReference>
<reference evidence="2 3" key="1">
    <citation type="submission" date="2014-12" db="EMBL/GenBank/DDBJ databases">
        <title>Draft genome sequence of Terrisporobacter sp. 08-306576, isolated from the blood culture of a bacteremia patient.</title>
        <authorList>
            <person name="Lund L.C."/>
            <person name="Sydenham T.V."/>
            <person name="Hogh S.V."/>
            <person name="Skov M.N."/>
            <person name="Kemp M."/>
            <person name="Justesen U.S."/>
        </authorList>
    </citation>
    <scope>NUCLEOTIDE SEQUENCE [LARGE SCALE GENOMIC DNA]</scope>
    <source>
        <strain evidence="2 3">08-306576</strain>
    </source>
</reference>
<dbReference type="AlphaFoldDB" id="A0A0B3VLX9"/>
<dbReference type="EMBL" id="JWHR01000064">
    <property type="protein sequence ID" value="KHS57771.1"/>
    <property type="molecule type" value="Genomic_DNA"/>
</dbReference>
<name>A0A0B3VLX9_9FIRM</name>
<dbReference type="SUPFAM" id="SSF69304">
    <property type="entry name" value="Tricorn protease N-terminal domain"/>
    <property type="match status" value="1"/>
</dbReference>
<keyword evidence="3" id="KW-1185">Reference proteome</keyword>
<dbReference type="SUPFAM" id="SSF63825">
    <property type="entry name" value="YWTD domain"/>
    <property type="match status" value="1"/>
</dbReference>
<dbReference type="RefSeq" id="WP_039679053.1">
    <property type="nucleotide sequence ID" value="NZ_JWHR01000064.1"/>
</dbReference>
<sequence length="364" mass="41548">MSKLKKILSAVLVVCTIITCGFTKNVDAASVYGNSNSNISNGGYSATRGNYSYVRSSKTYKKTEESNYYYIYRTYKNGSTKKQIVNNAAEEPYINVVGNYIYYVGVYDSGNNYGIYRVKTDGTGKTKLIGNYGYNSFIVQDNYLYYIKETTNSNYDEVSSLCRYNLSTKKTVSTLYTTTSRYIGDMSLSGGYIYISAIGDETSIIYKINKKTKSRTTVYKYKSGKKEESCIDDMVYYKGNIYYTIYNDKNLYDENDDTCQVYKISSTGKNNKRLSKHFTKGINLYNNKMYYINTNGSICSMKLDGSSRKTIKKASKNQWYYSINTSNSRMYFGRVVIDSYDPFEGVLSDNIYRTTLTGASMVKM</sequence>
<accession>A0A0B3VLX9</accession>
<feature type="domain" description="Prolow-density lipoprotein receptor-related protein 1-like beta-propeller" evidence="1">
    <location>
        <begin position="34"/>
        <end position="152"/>
    </location>
</feature>
<dbReference type="Pfam" id="PF16472">
    <property type="entry name" value="DUF5050"/>
    <property type="match status" value="1"/>
</dbReference>
<dbReference type="STRING" id="1577792.QX51_06300"/>
<dbReference type="InterPro" id="IPR032485">
    <property type="entry name" value="LRP1-like_beta_prop"/>
</dbReference>